<feature type="domain" description="Dilute" evidence="12">
    <location>
        <begin position="1268"/>
        <end position="1544"/>
    </location>
</feature>
<dbReference type="FunFam" id="1.20.5.190:FF:000001">
    <property type="entry name" value="unconventional myosin-Va"/>
    <property type="match status" value="1"/>
</dbReference>
<dbReference type="Pfam" id="PF01843">
    <property type="entry name" value="DIL"/>
    <property type="match status" value="1"/>
</dbReference>
<dbReference type="FunFam" id="1.10.10.820:FF:000001">
    <property type="entry name" value="Myosin heavy chain"/>
    <property type="match status" value="1"/>
</dbReference>
<dbReference type="Gene3D" id="1.20.58.530">
    <property type="match status" value="1"/>
</dbReference>
<evidence type="ECO:0000313" key="14">
    <source>
        <dbReference type="Proteomes" id="UP000515152"/>
    </source>
</evidence>
<feature type="region of interest" description="Disordered" evidence="11">
    <location>
        <begin position="1368"/>
        <end position="1391"/>
    </location>
</feature>
<keyword evidence="4 10" id="KW-0067">ATP-binding</keyword>
<dbReference type="GO" id="GO:0005516">
    <property type="term" value="F:calmodulin binding"/>
    <property type="evidence" value="ECO:0007669"/>
    <property type="project" value="UniProtKB-KW"/>
</dbReference>
<name>A0A6P8FPM4_CLUHA</name>
<dbReference type="Gene3D" id="1.20.120.720">
    <property type="entry name" value="Myosin VI head, motor domain, U50 subdomain"/>
    <property type="match status" value="1"/>
</dbReference>
<protein>
    <submittedName>
        <fullName evidence="15">Unconventional myosin-Vb</fullName>
    </submittedName>
</protein>
<feature type="region of interest" description="Disordered" evidence="11">
    <location>
        <begin position="1031"/>
        <end position="1051"/>
    </location>
</feature>
<comment type="similarity">
    <text evidence="1 10">Belongs to the TRAFAC class myosin-kinesin ATPase superfamily. Myosin family.</text>
</comment>
<dbReference type="InterPro" id="IPR036103">
    <property type="entry name" value="MYSc_Myo5"/>
</dbReference>
<dbReference type="GO" id="GO:0000146">
    <property type="term" value="F:microfilament motor activity"/>
    <property type="evidence" value="ECO:0007669"/>
    <property type="project" value="TreeGrafter"/>
</dbReference>
<dbReference type="GO" id="GO:0007015">
    <property type="term" value="P:actin filament organization"/>
    <property type="evidence" value="ECO:0007669"/>
    <property type="project" value="TreeGrafter"/>
</dbReference>
<dbReference type="InterPro" id="IPR036961">
    <property type="entry name" value="Kinesin_motor_dom_sf"/>
</dbReference>
<dbReference type="SMART" id="SM00242">
    <property type="entry name" value="MYSc"/>
    <property type="match status" value="1"/>
</dbReference>
<sequence length="1592" mass="179865">MYEQSYTPAPKNSKSPLSVPCITCNETWPGLFSGIVLVAINPYEQLPIYGEEVIDAYSGQDMADMEPHIFSVAEEAYRTMTREEKNQSIIISGESGAGKTVSAKFTMRYFAVVGGASQQTSVEERVLASNPIMEAIGNAKTTRNDNSSRFGKYIEIGFGRKGDIIGANMRTYLLEKSRVVFQAPMERNYHIFYQLCASKDLPEMKALKLEAAEYFRYTNQGEETQIPGTDDIVELERTRNAFTILGVQSDQQMELFRILAAVLHLGNINIQASGRGGDRSYIDTDDRSLRLFAKLLGVEGAQMAHWLCHRRLAVGGEMLVKPMPGQQAVGARDALAKHIYGQLFSWTVQRLNAGLRAQRERPKSFIGVLDIYGFETFDRNSFEQFCINYANEKLQQQFNRHVFHLEQEEYVREELPWSRIEFSDNQPCIDLIEGSLGLLDLLDEECRMPKGSDESWARKLYDQHTTRSAHFRKPRMSNTAFIILHFADTVQYECDGFLGKNRDTVFEEPINIMRASQSELVAELFQQDSPGGAVALSVPNGSLRSGKRTHREHKLTVGFQFRQSLQLLMDTLNSTTPHYVRCIKPNDVKQPFVFDPKRAVQQLRACGVLETIRISAAGYPSRWTYEEFISRYRVLLWGSLSPGEVRGSCQRALSQLIPDPEQYCCGKTKVFFRAGQVAVLEKLRAERLHAAGVIIQSWVRGWLGRRRFLRLRWATLTLQRYARGGLARRLAQTLRYTRAALLIQKTYRMVMVRQLYLMIREATITIQAYTRGTLVRKNYRKLLEERSAVCLQAAVRGWLQRRAFGRVRAAVVLLQCCVRRRLARRELQKLRAEARSVEKLGELNKGMEVKLMMLQLRADHQARESGSLRETLQAEREAHSSEVEQLRSALHLLETTLQEEPKRSRKISEREEEERRKMEERSANEVLQLTQELEALKTERDGLLKDKEDLSAHVLEQEKEQADCMQKAVCETVESVQAELEEERRRYQGLLREFTRLEQRYDNLRDMSLLTERPREHRRTDSTQSVVSLLEPLSPGTPSFTGTPSFPSPEEVRRVSVTSPAFEKRPFSPDGPLNVLMEEVGVAKDAADKMQGEDLRHAYDAVRVANKFLENQLLTQHWQWEEELAALRLQVEGSERVRVPSETATSADLQELLEQVEVRELECCRLRKELTDLRGVASLRRILALTGPAASSSALQAPVTPQRRGGSAAGLLECRKKDEAKLIKNLITDVRVDSALSLPLGLAAQVLFLCVQQADCSGDQTRARSLCAAAVAGIKAALKKHCTDLDMTALWLKNTCLLADLLIQHSSKQDPGPCEDLLPLAFDVSETSRALSDLRIKAYQQLLAITESRLQSIIVPAMLESETIPGLSGSASKLASSRKRAGSDPRAPGSEAPTMVQVLRELGALHAALTHQELPLALQEQALRQLSHLLTASALNSLLLRKDMCCWNRGLQIRYNVSLLEEWLRSRGLQTGGAVATLEPLIQAAQLLQMSKKSESDAAALVQTCKVLSTQQIVKILTLYSPQSDAEERVTLNFIRIVQGLLRERSDGQPPQLLLDVRRVFPVTFPHQPPPPQRAEQLAIPESLKISFLRKA</sequence>
<feature type="compositionally biased region" description="Basic and acidic residues" evidence="11">
    <location>
        <begin position="899"/>
        <end position="923"/>
    </location>
</feature>
<dbReference type="PROSITE" id="PS51456">
    <property type="entry name" value="MYOSIN_MOTOR"/>
    <property type="match status" value="1"/>
</dbReference>
<dbReference type="GO" id="GO:0051015">
    <property type="term" value="F:actin filament binding"/>
    <property type="evidence" value="ECO:0007669"/>
    <property type="project" value="TreeGrafter"/>
</dbReference>
<evidence type="ECO:0000256" key="3">
    <source>
        <dbReference type="ARBA" id="ARBA00022741"/>
    </source>
</evidence>
<keyword evidence="9 10" id="KW-0009">Actin-binding</keyword>
<evidence type="ECO:0000256" key="5">
    <source>
        <dbReference type="ARBA" id="ARBA00022860"/>
    </source>
</evidence>
<dbReference type="Gene3D" id="3.40.850.10">
    <property type="entry name" value="Kinesin motor domain"/>
    <property type="match status" value="1"/>
</dbReference>
<dbReference type="CDD" id="cd01380">
    <property type="entry name" value="MYSc_Myo5"/>
    <property type="match status" value="1"/>
</dbReference>
<dbReference type="SMART" id="SM00015">
    <property type="entry name" value="IQ"/>
    <property type="match status" value="6"/>
</dbReference>
<dbReference type="RefSeq" id="XP_031430113.1">
    <property type="nucleotide sequence ID" value="XM_031574253.2"/>
</dbReference>
<dbReference type="SMART" id="SM01132">
    <property type="entry name" value="DIL"/>
    <property type="match status" value="1"/>
</dbReference>
<dbReference type="PANTHER" id="PTHR13140">
    <property type="entry name" value="MYOSIN"/>
    <property type="match status" value="1"/>
</dbReference>
<evidence type="ECO:0000256" key="1">
    <source>
        <dbReference type="ARBA" id="ARBA00008314"/>
    </source>
</evidence>
<dbReference type="Gene3D" id="1.10.10.820">
    <property type="match status" value="1"/>
</dbReference>
<dbReference type="GO" id="GO:0016020">
    <property type="term" value="C:membrane"/>
    <property type="evidence" value="ECO:0007669"/>
    <property type="project" value="TreeGrafter"/>
</dbReference>
<evidence type="ECO:0000259" key="12">
    <source>
        <dbReference type="PROSITE" id="PS51126"/>
    </source>
</evidence>
<keyword evidence="5" id="KW-0112">Calmodulin-binding</keyword>
<dbReference type="InterPro" id="IPR000048">
    <property type="entry name" value="IQ_motif_EF-hand-BS"/>
</dbReference>
<evidence type="ECO:0000256" key="6">
    <source>
        <dbReference type="ARBA" id="ARBA00023054"/>
    </source>
</evidence>
<evidence type="ECO:0000259" key="13">
    <source>
        <dbReference type="PROSITE" id="PS51456"/>
    </source>
</evidence>
<feature type="region of interest" description="Disordered" evidence="11">
    <location>
        <begin position="894"/>
        <end position="923"/>
    </location>
</feature>
<keyword evidence="14" id="KW-1185">Reference proteome</keyword>
<dbReference type="PROSITE" id="PS50096">
    <property type="entry name" value="IQ"/>
    <property type="match status" value="5"/>
</dbReference>
<reference evidence="15" key="1">
    <citation type="submission" date="2025-08" db="UniProtKB">
        <authorList>
            <consortium name="RefSeq"/>
        </authorList>
    </citation>
    <scope>IDENTIFICATION</scope>
</reference>
<dbReference type="Proteomes" id="UP000515152">
    <property type="component" value="Chromosome 10"/>
</dbReference>
<evidence type="ECO:0000256" key="11">
    <source>
        <dbReference type="SAM" id="MobiDB-lite"/>
    </source>
</evidence>
<dbReference type="GO" id="GO:0016459">
    <property type="term" value="C:myosin complex"/>
    <property type="evidence" value="ECO:0007669"/>
    <property type="project" value="UniProtKB-KW"/>
</dbReference>
<feature type="binding site" evidence="10">
    <location>
        <begin position="93"/>
        <end position="100"/>
    </location>
    <ligand>
        <name>ATP</name>
        <dbReference type="ChEBI" id="CHEBI:30616"/>
    </ligand>
</feature>
<dbReference type="PRINTS" id="PR00193">
    <property type="entry name" value="MYOSINHEAVY"/>
</dbReference>
<dbReference type="OrthoDB" id="6108017at2759"/>
<gene>
    <name evidence="15" type="primary">si:dkey-110c1.10</name>
</gene>
<keyword evidence="3 10" id="KW-0547">Nucleotide-binding</keyword>
<proteinExistence type="inferred from homology"/>
<dbReference type="Pfam" id="PF00063">
    <property type="entry name" value="Myosin_head"/>
    <property type="match status" value="1"/>
</dbReference>
<feature type="compositionally biased region" description="Low complexity" evidence="11">
    <location>
        <begin position="1034"/>
        <end position="1049"/>
    </location>
</feature>
<evidence type="ECO:0000313" key="15">
    <source>
        <dbReference type="RefSeq" id="XP_031430113.1"/>
    </source>
</evidence>
<dbReference type="GeneID" id="105895048"/>
<evidence type="ECO:0000256" key="10">
    <source>
        <dbReference type="PROSITE-ProRule" id="PRU00782"/>
    </source>
</evidence>
<dbReference type="InterPro" id="IPR002710">
    <property type="entry name" value="Dilute_dom"/>
</dbReference>
<evidence type="ECO:0000256" key="9">
    <source>
        <dbReference type="ARBA" id="ARBA00023203"/>
    </source>
</evidence>
<keyword evidence="7 10" id="KW-0518">Myosin</keyword>
<evidence type="ECO:0000256" key="8">
    <source>
        <dbReference type="ARBA" id="ARBA00023175"/>
    </source>
</evidence>
<dbReference type="Gene3D" id="3.30.70.1590">
    <property type="match status" value="1"/>
</dbReference>
<keyword evidence="6" id="KW-0175">Coiled coil</keyword>
<dbReference type="GO" id="GO:0005737">
    <property type="term" value="C:cytoplasm"/>
    <property type="evidence" value="ECO:0007669"/>
    <property type="project" value="TreeGrafter"/>
</dbReference>
<dbReference type="CDD" id="cd15470">
    <property type="entry name" value="Myo5_CBD"/>
    <property type="match status" value="1"/>
</dbReference>
<dbReference type="Gene3D" id="1.20.5.190">
    <property type="match status" value="3"/>
</dbReference>
<evidence type="ECO:0000256" key="7">
    <source>
        <dbReference type="ARBA" id="ARBA00023123"/>
    </source>
</evidence>
<dbReference type="Pfam" id="PF00612">
    <property type="entry name" value="IQ"/>
    <property type="match status" value="5"/>
</dbReference>
<feature type="region of interest" description="Actin-binding" evidence="10">
    <location>
        <begin position="565"/>
        <end position="587"/>
    </location>
</feature>
<dbReference type="KEGG" id="char:105895048"/>
<dbReference type="PANTHER" id="PTHR13140:SF853">
    <property type="entry name" value="UNCONVENTIONAL MYOSIN-VB ISOFORM X2"/>
    <property type="match status" value="1"/>
</dbReference>
<keyword evidence="8 10" id="KW-0505">Motor protein</keyword>
<organism evidence="14 15">
    <name type="scientific">Clupea harengus</name>
    <name type="common">Atlantic herring</name>
    <dbReference type="NCBI Taxonomy" id="7950"/>
    <lineage>
        <taxon>Eukaryota</taxon>
        <taxon>Metazoa</taxon>
        <taxon>Chordata</taxon>
        <taxon>Craniata</taxon>
        <taxon>Vertebrata</taxon>
        <taxon>Euteleostomi</taxon>
        <taxon>Actinopterygii</taxon>
        <taxon>Neopterygii</taxon>
        <taxon>Teleostei</taxon>
        <taxon>Clupei</taxon>
        <taxon>Clupeiformes</taxon>
        <taxon>Clupeoidei</taxon>
        <taxon>Clupeidae</taxon>
        <taxon>Clupea</taxon>
    </lineage>
</organism>
<feature type="domain" description="Myosin motor" evidence="13">
    <location>
        <begin position="32"/>
        <end position="685"/>
    </location>
</feature>
<dbReference type="GO" id="GO:0005524">
    <property type="term" value="F:ATP binding"/>
    <property type="evidence" value="ECO:0007669"/>
    <property type="project" value="UniProtKB-UniRule"/>
</dbReference>
<keyword evidence="2" id="KW-0677">Repeat</keyword>
<accession>A0A6P8FPM4</accession>
<evidence type="ECO:0000256" key="4">
    <source>
        <dbReference type="ARBA" id="ARBA00022840"/>
    </source>
</evidence>
<evidence type="ECO:0000256" key="2">
    <source>
        <dbReference type="ARBA" id="ARBA00022737"/>
    </source>
</evidence>
<dbReference type="SUPFAM" id="SSF52540">
    <property type="entry name" value="P-loop containing nucleoside triphosphate hydrolases"/>
    <property type="match status" value="2"/>
</dbReference>
<dbReference type="InterPro" id="IPR001609">
    <property type="entry name" value="Myosin_head_motor_dom-like"/>
</dbReference>
<dbReference type="InterPro" id="IPR027417">
    <property type="entry name" value="P-loop_NTPase"/>
</dbReference>
<dbReference type="PROSITE" id="PS51126">
    <property type="entry name" value="DILUTE"/>
    <property type="match status" value="1"/>
</dbReference>